<keyword evidence="4 5" id="KW-0472">Membrane</keyword>
<dbReference type="Gene3D" id="1.20.120.550">
    <property type="entry name" value="Membrane associated eicosanoid/glutathione metabolism-like domain"/>
    <property type="match status" value="1"/>
</dbReference>
<protein>
    <submittedName>
        <fullName evidence="6">MAPEG family protein</fullName>
    </submittedName>
</protein>
<evidence type="ECO:0000313" key="7">
    <source>
        <dbReference type="Proteomes" id="UP000520198"/>
    </source>
</evidence>
<dbReference type="GO" id="GO:0016020">
    <property type="term" value="C:membrane"/>
    <property type="evidence" value="ECO:0007669"/>
    <property type="project" value="UniProtKB-SubCell"/>
</dbReference>
<dbReference type="Pfam" id="PF01124">
    <property type="entry name" value="MAPEG"/>
    <property type="match status" value="1"/>
</dbReference>
<dbReference type="RefSeq" id="WP_176352588.1">
    <property type="nucleotide sequence ID" value="NZ_JABWDU010000002.1"/>
</dbReference>
<evidence type="ECO:0000256" key="3">
    <source>
        <dbReference type="ARBA" id="ARBA00022989"/>
    </source>
</evidence>
<dbReference type="SUPFAM" id="SSF161084">
    <property type="entry name" value="MAPEG domain-like"/>
    <property type="match status" value="1"/>
</dbReference>
<dbReference type="PANTHER" id="PTHR35814">
    <property type="match status" value="1"/>
</dbReference>
<name>A0A7Y6Q4R9_9HYPH</name>
<keyword evidence="3 5" id="KW-1133">Transmembrane helix</keyword>
<dbReference type="PANTHER" id="PTHR35814:SF1">
    <property type="entry name" value="GLUTATHIONE S-TRANSFERASE-RELATED"/>
    <property type="match status" value="1"/>
</dbReference>
<organism evidence="6 7">
    <name type="scientific">Ensifer oleiphilus</name>
    <dbReference type="NCBI Taxonomy" id="2742698"/>
    <lineage>
        <taxon>Bacteria</taxon>
        <taxon>Pseudomonadati</taxon>
        <taxon>Pseudomonadota</taxon>
        <taxon>Alphaproteobacteria</taxon>
        <taxon>Hyphomicrobiales</taxon>
        <taxon>Rhizobiaceae</taxon>
        <taxon>Sinorhizobium/Ensifer group</taxon>
        <taxon>Ensifer</taxon>
    </lineage>
</organism>
<dbReference type="AlphaFoldDB" id="A0A7Y6Q4R9"/>
<comment type="caution">
    <text evidence="6">The sequence shown here is derived from an EMBL/GenBank/DDBJ whole genome shotgun (WGS) entry which is preliminary data.</text>
</comment>
<feature type="transmembrane region" description="Helical" evidence="5">
    <location>
        <begin position="106"/>
        <end position="127"/>
    </location>
</feature>
<proteinExistence type="predicted"/>
<dbReference type="EMBL" id="JABWDU010000002">
    <property type="protein sequence ID" value="NVD38991.1"/>
    <property type="molecule type" value="Genomic_DNA"/>
</dbReference>
<comment type="subcellular location">
    <subcellularLocation>
        <location evidence="1">Membrane</location>
    </subcellularLocation>
</comment>
<feature type="transmembrane region" description="Helical" evidence="5">
    <location>
        <begin position="75"/>
        <end position="94"/>
    </location>
</feature>
<evidence type="ECO:0000256" key="4">
    <source>
        <dbReference type="ARBA" id="ARBA00023136"/>
    </source>
</evidence>
<feature type="transmembrane region" description="Helical" evidence="5">
    <location>
        <begin position="6"/>
        <end position="24"/>
    </location>
</feature>
<keyword evidence="7" id="KW-1185">Reference proteome</keyword>
<evidence type="ECO:0000256" key="5">
    <source>
        <dbReference type="SAM" id="Phobius"/>
    </source>
</evidence>
<dbReference type="Proteomes" id="UP000520198">
    <property type="component" value="Unassembled WGS sequence"/>
</dbReference>
<evidence type="ECO:0000256" key="1">
    <source>
        <dbReference type="ARBA" id="ARBA00004370"/>
    </source>
</evidence>
<keyword evidence="2 5" id="KW-0812">Transmembrane</keyword>
<evidence type="ECO:0000256" key="2">
    <source>
        <dbReference type="ARBA" id="ARBA00022692"/>
    </source>
</evidence>
<dbReference type="InterPro" id="IPR023352">
    <property type="entry name" value="MAPEG-like_dom_sf"/>
</dbReference>
<reference evidence="6 7" key="1">
    <citation type="submission" date="2020-06" db="EMBL/GenBank/DDBJ databases">
        <authorList>
            <person name="Grouzdev D.S."/>
        </authorList>
    </citation>
    <scope>NUCLEOTIDE SEQUENCE [LARGE SCALE GENOMIC DNA]</scope>
    <source>
        <strain evidence="6 7">HO-A22</strain>
    </source>
</reference>
<sequence>MTLTTTSLYALLLIAIWFVLWIRVSSARTALSCSIGDGGDPKLLQRIRQHGNFIEWVPLTLVLMLLAEAQGTDALWLHAAGILLLVGWLAHPFGLPNDNAGHPLRYLGNGTNMLAVAVLSIALIRILTGF</sequence>
<accession>A0A7Y6Q4R9</accession>
<gene>
    <name evidence="6" type="ORF">HT585_09000</name>
</gene>
<dbReference type="InterPro" id="IPR001129">
    <property type="entry name" value="Membr-assoc_MAPEG"/>
</dbReference>
<evidence type="ECO:0000313" key="6">
    <source>
        <dbReference type="EMBL" id="NVD38991.1"/>
    </source>
</evidence>